<feature type="region of interest" description="Disordered" evidence="1">
    <location>
        <begin position="74"/>
        <end position="127"/>
    </location>
</feature>
<organism evidence="2 3">
    <name type="scientific">Cinchona calisaya</name>
    <dbReference type="NCBI Taxonomy" id="153742"/>
    <lineage>
        <taxon>Eukaryota</taxon>
        <taxon>Viridiplantae</taxon>
        <taxon>Streptophyta</taxon>
        <taxon>Embryophyta</taxon>
        <taxon>Tracheophyta</taxon>
        <taxon>Spermatophyta</taxon>
        <taxon>Magnoliopsida</taxon>
        <taxon>eudicotyledons</taxon>
        <taxon>Gunneridae</taxon>
        <taxon>Pentapetalae</taxon>
        <taxon>asterids</taxon>
        <taxon>lamiids</taxon>
        <taxon>Gentianales</taxon>
        <taxon>Rubiaceae</taxon>
        <taxon>Cinchonoideae</taxon>
        <taxon>Cinchoneae</taxon>
        <taxon>Cinchona</taxon>
    </lineage>
</organism>
<protein>
    <submittedName>
        <fullName evidence="2">Uncharacterized protein</fullName>
    </submittedName>
</protein>
<dbReference type="PANTHER" id="PTHR35726">
    <property type="entry name" value="GLUTAMIC ACID-RICH PROTEIN-LIKE"/>
    <property type="match status" value="1"/>
</dbReference>
<name>A0ABD2YHY4_9GENT</name>
<dbReference type="Proteomes" id="UP001630127">
    <property type="component" value="Unassembled WGS sequence"/>
</dbReference>
<dbReference type="PANTHER" id="PTHR35726:SF4">
    <property type="entry name" value="GLUTAMIC ACID-RICH PROTEIN-LIKE"/>
    <property type="match status" value="1"/>
</dbReference>
<gene>
    <name evidence="2" type="ORF">ACH5RR_031182</name>
</gene>
<reference evidence="2 3" key="1">
    <citation type="submission" date="2024-11" db="EMBL/GenBank/DDBJ databases">
        <title>A near-complete genome assembly of Cinchona calisaya.</title>
        <authorList>
            <person name="Lian D.C."/>
            <person name="Zhao X.W."/>
            <person name="Wei L."/>
        </authorList>
    </citation>
    <scope>NUCLEOTIDE SEQUENCE [LARGE SCALE GENOMIC DNA]</scope>
    <source>
        <tissue evidence="2">Nenye</tissue>
    </source>
</reference>
<keyword evidence="3" id="KW-1185">Reference proteome</keyword>
<evidence type="ECO:0000256" key="1">
    <source>
        <dbReference type="SAM" id="MobiDB-lite"/>
    </source>
</evidence>
<feature type="compositionally biased region" description="Polar residues" evidence="1">
    <location>
        <begin position="111"/>
        <end position="120"/>
    </location>
</feature>
<sequence length="145" mass="16025">MDWRNTNEWQHFLFLLEASGDSEGNPNSLGNPETNIFISSNIIWMNILGGLPLASDDQDDAESSSCDDSNYAMMINSNESREFDGQDFGESNDAGNESPEGLVSSKEVQQKSRIGTSTESISRELDEEIEGDKLFWETCLAAGFP</sequence>
<proteinExistence type="predicted"/>
<dbReference type="AlphaFoldDB" id="A0ABD2YHY4"/>
<dbReference type="EMBL" id="JBJUIK010000013">
    <property type="protein sequence ID" value="KAL3505800.1"/>
    <property type="molecule type" value="Genomic_DNA"/>
</dbReference>
<evidence type="ECO:0000313" key="2">
    <source>
        <dbReference type="EMBL" id="KAL3505800.1"/>
    </source>
</evidence>
<accession>A0ABD2YHY4</accession>
<comment type="caution">
    <text evidence="2">The sequence shown here is derived from an EMBL/GenBank/DDBJ whole genome shotgun (WGS) entry which is preliminary data.</text>
</comment>
<evidence type="ECO:0000313" key="3">
    <source>
        <dbReference type="Proteomes" id="UP001630127"/>
    </source>
</evidence>